<dbReference type="InterPro" id="IPR007115">
    <property type="entry name" value="6-PTP_synth/QueD"/>
</dbReference>
<evidence type="ECO:0000256" key="3">
    <source>
        <dbReference type="ARBA" id="ARBA00022833"/>
    </source>
</evidence>
<sequence>MKVKVGIEGFTIDSAHYTLSSPKDNQLHGHTYTVTVEVEGTVNEENGFVIDFNKLRDIVRDAVMSWDHKFIVPRKDLEEIRFVSPFKVDVRVIDAPYPTVEYIGIEIAKHIFSRVGEGFRVSVKIYEGKDSYTIVEYP</sequence>
<name>A0A2U9IS14_9CREN</name>
<dbReference type="OrthoDB" id="6529at2157"/>
<dbReference type="Proteomes" id="UP000247586">
    <property type="component" value="Chromosome"/>
</dbReference>
<proteinExistence type="predicted"/>
<keyword evidence="3" id="KW-0862">Zinc</keyword>
<evidence type="ECO:0000256" key="4">
    <source>
        <dbReference type="ARBA" id="ARBA00023239"/>
    </source>
</evidence>
<dbReference type="AlphaFoldDB" id="A0A2U9IS14"/>
<dbReference type="InterPro" id="IPR038418">
    <property type="entry name" value="6-PTP_synth/QueD_sf"/>
</dbReference>
<dbReference type="GO" id="GO:0046872">
    <property type="term" value="F:metal ion binding"/>
    <property type="evidence" value="ECO:0007669"/>
    <property type="project" value="UniProtKB-KW"/>
</dbReference>
<keyword evidence="6" id="KW-1185">Reference proteome</keyword>
<evidence type="ECO:0000256" key="1">
    <source>
        <dbReference type="ARBA" id="ARBA00001947"/>
    </source>
</evidence>
<evidence type="ECO:0000313" key="5">
    <source>
        <dbReference type="EMBL" id="AWR98806.1"/>
    </source>
</evidence>
<dbReference type="EMBL" id="CP029287">
    <property type="protein sequence ID" value="AWR98806.1"/>
    <property type="molecule type" value="Genomic_DNA"/>
</dbReference>
<reference evidence="6" key="2">
    <citation type="submission" date="2020-03" db="EMBL/GenBank/DDBJ databases">
        <title>Complete Genome Sequences of Extremely Thermoacidophilic, Metal-Mobilizing Type-Strain Members of the Archaeal Family Sulfolobaceae: Acidianus brierleyi DSM-1651T, Acidianus sulfidivorans DSM-18786T, Metallosphaera hakonensis DSM-7519T, and Metallosphaera prunae DSM-10039T.</title>
        <authorList>
            <person name="Counts J.A."/>
            <person name="Kelly R.M."/>
        </authorList>
    </citation>
    <scope>NUCLEOTIDE SEQUENCE [LARGE SCALE GENOMIC DNA]</scope>
    <source>
        <strain evidence="6">HO1-1</strain>
    </source>
</reference>
<evidence type="ECO:0000256" key="2">
    <source>
        <dbReference type="ARBA" id="ARBA00022723"/>
    </source>
</evidence>
<dbReference type="GO" id="GO:0016829">
    <property type="term" value="F:lyase activity"/>
    <property type="evidence" value="ECO:0007669"/>
    <property type="project" value="UniProtKB-KW"/>
</dbReference>
<dbReference type="KEGG" id="mhk:DFR87_02875"/>
<keyword evidence="4" id="KW-0456">Lyase</keyword>
<comment type="cofactor">
    <cofactor evidence="1">
        <name>Zn(2+)</name>
        <dbReference type="ChEBI" id="CHEBI:29105"/>
    </cofactor>
</comment>
<dbReference type="RefSeq" id="WP_054837118.1">
    <property type="nucleotide sequence ID" value="NZ_BBBA01000025.1"/>
</dbReference>
<accession>A0A2U9IS14</accession>
<evidence type="ECO:0000313" key="6">
    <source>
        <dbReference type="Proteomes" id="UP000247586"/>
    </source>
</evidence>
<gene>
    <name evidence="5" type="ORF">DFR87_02875</name>
</gene>
<dbReference type="Pfam" id="PF01242">
    <property type="entry name" value="PTPS"/>
    <property type="match status" value="1"/>
</dbReference>
<dbReference type="Gene3D" id="3.30.479.10">
    <property type="entry name" value="6-pyruvoyl tetrahydropterin synthase/QueD"/>
    <property type="match status" value="1"/>
</dbReference>
<organism evidence="5 6">
    <name type="scientific">Metallosphaera hakonensis JCM 8857 = DSM 7519</name>
    <dbReference type="NCBI Taxonomy" id="1293036"/>
    <lineage>
        <taxon>Archaea</taxon>
        <taxon>Thermoproteota</taxon>
        <taxon>Thermoprotei</taxon>
        <taxon>Sulfolobales</taxon>
        <taxon>Sulfolobaceae</taxon>
        <taxon>Metallosphaera</taxon>
    </lineage>
</organism>
<dbReference type="SUPFAM" id="SSF55620">
    <property type="entry name" value="Tetrahydrobiopterin biosynthesis enzymes-like"/>
    <property type="match status" value="1"/>
</dbReference>
<protein>
    <submittedName>
        <fullName evidence="5">6-pyruvoyl tetrahydrobiopterin synthase</fullName>
    </submittedName>
</protein>
<dbReference type="PANTHER" id="PTHR12589">
    <property type="entry name" value="PYRUVOYL TETRAHYDROBIOPTERIN SYNTHASE"/>
    <property type="match status" value="1"/>
</dbReference>
<dbReference type="PANTHER" id="PTHR12589:SF7">
    <property type="entry name" value="6-PYRUVOYL TETRAHYDROBIOPTERIN SYNTHASE"/>
    <property type="match status" value="1"/>
</dbReference>
<keyword evidence="2" id="KW-0479">Metal-binding</keyword>
<dbReference type="GeneID" id="36834251"/>
<reference evidence="5 6" key="1">
    <citation type="submission" date="2018-05" db="EMBL/GenBank/DDBJ databases">
        <title>Complete Genome Sequences of Extremely Thermoacidophilic, Metal-Mobilizing Type-Strain Members of the Archaeal Family Sulfolobaceae: Acidianus brierleyi DSM-1651T, Acidianus sulfidivorans DSM-18786T, Metallosphaera hakonensis DSM-7519T, and Metallosphaera prunae DSM-10039T.</title>
        <authorList>
            <person name="Counts J.A."/>
            <person name="Kelly R.M."/>
        </authorList>
    </citation>
    <scope>NUCLEOTIDE SEQUENCE [LARGE SCALE GENOMIC DNA]</scope>
    <source>
        <strain evidence="5 6">HO1-1</strain>
    </source>
</reference>
<reference evidence="6" key="3">
    <citation type="submission" date="2020-03" db="EMBL/GenBank/DDBJ databases">
        <title>Sequencing and Assembly of Multiple Reported Metal-Biooxidizing Members of the Extremely Thermoacidophilic Archaeal Family Sulfolobaceae.</title>
        <authorList>
            <person name="Counts J.A."/>
            <person name="Kelly R.M."/>
        </authorList>
    </citation>
    <scope>NUCLEOTIDE SEQUENCE [LARGE SCALE GENOMIC DNA]</scope>
    <source>
        <strain evidence="6">HO1-1</strain>
    </source>
</reference>
<dbReference type="STRING" id="1293036.GCA_001315825_02439"/>